<comment type="caution">
    <text evidence="4">The sequence shown here is derived from an EMBL/GenBank/DDBJ whole genome shotgun (WGS) entry which is preliminary data.</text>
</comment>
<evidence type="ECO:0000256" key="1">
    <source>
        <dbReference type="ARBA" id="ARBA00006865"/>
    </source>
</evidence>
<feature type="chain" id="PRO_5016305590" evidence="2">
    <location>
        <begin position="28"/>
        <end position="295"/>
    </location>
</feature>
<dbReference type="Proteomes" id="UP000248553">
    <property type="component" value="Unassembled WGS sequence"/>
</dbReference>
<dbReference type="PANTHER" id="PTHR10963:SF55">
    <property type="entry name" value="GLYCOSIDE HYDROLASE FAMILY 16 PROTEIN"/>
    <property type="match status" value="1"/>
</dbReference>
<dbReference type="GO" id="GO:0005975">
    <property type="term" value="P:carbohydrate metabolic process"/>
    <property type="evidence" value="ECO:0007669"/>
    <property type="project" value="InterPro"/>
</dbReference>
<dbReference type="SUPFAM" id="SSF49899">
    <property type="entry name" value="Concanavalin A-like lectins/glucanases"/>
    <property type="match status" value="1"/>
</dbReference>
<gene>
    <name evidence="4" type="ORF">DLM85_00335</name>
</gene>
<sequence length="295" mass="32988">MKHCFWSRCPRVLGRVLPAAWAGLALGCTSASPGPGLPPGAGEPPRYSIGELIWQDEFNTPGPPDAAKWQYDVGGSGWGNNELQYYTQDRLPNARVENGSLVIEARRETGFGTNQYTSARLLSKASGGGSLTYGRVEVRAQLPAARGIWPAIWMLPDDWKYGNHGWPDNGEIDIMEYVGYNPGVVHASTHCNRYYFRTNNQKTGTTAVPTATTQYHVYALEWTPETITAYVDDQLYFTNRNENGGWPVWPWNHPFHLILNVAVGGDWGGQQGIDAAAFPQRMLIDYVRYYRLKQD</sequence>
<dbReference type="GO" id="GO:0004553">
    <property type="term" value="F:hydrolase activity, hydrolyzing O-glycosyl compounds"/>
    <property type="evidence" value="ECO:0007669"/>
    <property type="project" value="InterPro"/>
</dbReference>
<dbReference type="InterPro" id="IPR000757">
    <property type="entry name" value="Beta-glucanase-like"/>
</dbReference>
<dbReference type="CDD" id="cd08023">
    <property type="entry name" value="GH16_laminarinase_like"/>
    <property type="match status" value="1"/>
</dbReference>
<dbReference type="InterPro" id="IPR050546">
    <property type="entry name" value="Glycosyl_Hydrlase_16"/>
</dbReference>
<protein>
    <submittedName>
        <fullName evidence="4">Glycoside hydrolase family 16 protein</fullName>
    </submittedName>
</protein>
<dbReference type="PANTHER" id="PTHR10963">
    <property type="entry name" value="GLYCOSYL HYDROLASE-RELATED"/>
    <property type="match status" value="1"/>
</dbReference>
<keyword evidence="2" id="KW-0732">Signal</keyword>
<dbReference type="OrthoDB" id="9776255at2"/>
<proteinExistence type="inferred from homology"/>
<evidence type="ECO:0000313" key="5">
    <source>
        <dbReference type="Proteomes" id="UP000248553"/>
    </source>
</evidence>
<dbReference type="InterPro" id="IPR013320">
    <property type="entry name" value="ConA-like_dom_sf"/>
</dbReference>
<evidence type="ECO:0000313" key="4">
    <source>
        <dbReference type="EMBL" id="RAK69348.1"/>
    </source>
</evidence>
<feature type="signal peptide" evidence="2">
    <location>
        <begin position="1"/>
        <end position="27"/>
    </location>
</feature>
<dbReference type="PROSITE" id="PS51762">
    <property type="entry name" value="GH16_2"/>
    <property type="match status" value="1"/>
</dbReference>
<keyword evidence="4" id="KW-0378">Hydrolase</keyword>
<dbReference type="AlphaFoldDB" id="A0A328BW98"/>
<dbReference type="PROSITE" id="PS51257">
    <property type="entry name" value="PROKAR_LIPOPROTEIN"/>
    <property type="match status" value="1"/>
</dbReference>
<dbReference type="Pfam" id="PF00722">
    <property type="entry name" value="Glyco_hydro_16"/>
    <property type="match status" value="1"/>
</dbReference>
<accession>A0A328BW98</accession>
<evidence type="ECO:0000256" key="2">
    <source>
        <dbReference type="SAM" id="SignalP"/>
    </source>
</evidence>
<feature type="domain" description="GH16" evidence="3">
    <location>
        <begin position="55"/>
        <end position="295"/>
    </location>
</feature>
<organism evidence="4 5">
    <name type="scientific">Hymenobacter edaphi</name>
    <dbReference type="NCBI Taxonomy" id="2211146"/>
    <lineage>
        <taxon>Bacteria</taxon>
        <taxon>Pseudomonadati</taxon>
        <taxon>Bacteroidota</taxon>
        <taxon>Cytophagia</taxon>
        <taxon>Cytophagales</taxon>
        <taxon>Hymenobacteraceae</taxon>
        <taxon>Hymenobacter</taxon>
    </lineage>
</organism>
<name>A0A328BW98_9BACT</name>
<comment type="similarity">
    <text evidence="1">Belongs to the glycosyl hydrolase 16 family.</text>
</comment>
<reference evidence="5" key="1">
    <citation type="submission" date="2018-05" db="EMBL/GenBank/DDBJ databases">
        <authorList>
            <person name="Nie L."/>
        </authorList>
    </citation>
    <scope>NUCLEOTIDE SEQUENCE [LARGE SCALE GENOMIC DNA]</scope>
    <source>
        <strain evidence="5">NL</strain>
    </source>
</reference>
<evidence type="ECO:0000259" key="3">
    <source>
        <dbReference type="PROSITE" id="PS51762"/>
    </source>
</evidence>
<dbReference type="Gene3D" id="2.60.120.200">
    <property type="match status" value="1"/>
</dbReference>
<dbReference type="RefSeq" id="WP_111476084.1">
    <property type="nucleotide sequence ID" value="NZ_QHKM01000001.1"/>
</dbReference>
<dbReference type="EMBL" id="QHKM01000001">
    <property type="protein sequence ID" value="RAK69348.1"/>
    <property type="molecule type" value="Genomic_DNA"/>
</dbReference>
<keyword evidence="5" id="KW-1185">Reference proteome</keyword>